<feature type="non-terminal residue" evidence="2">
    <location>
        <position position="97"/>
    </location>
</feature>
<keyword evidence="1" id="KW-1133">Transmembrane helix</keyword>
<dbReference type="Proteomes" id="UP000277580">
    <property type="component" value="Unassembled WGS sequence"/>
</dbReference>
<evidence type="ECO:0000313" key="3">
    <source>
        <dbReference type="Proteomes" id="UP000277580"/>
    </source>
</evidence>
<dbReference type="EMBL" id="ML119118">
    <property type="protein sequence ID" value="RPB14421.1"/>
    <property type="molecule type" value="Genomic_DNA"/>
</dbReference>
<sequence>MAVTLYAIDDYYLTATLLITITYQLFFFTIAFALRFDKLTDFAGGTNFALLALVTLCFSGVTDVRNIVASVFMIVWGARLSGFLLFRILKTGKDDRF</sequence>
<feature type="transmembrane region" description="Helical" evidence="1">
    <location>
        <begin position="67"/>
        <end position="89"/>
    </location>
</feature>
<gene>
    <name evidence="2" type="ORF">P167DRAFT_572567</name>
</gene>
<name>A0A3N4L1H0_9PEZI</name>
<keyword evidence="3" id="KW-1185">Reference proteome</keyword>
<keyword evidence="1" id="KW-0472">Membrane</keyword>
<dbReference type="AlphaFoldDB" id="A0A3N4L1H0"/>
<keyword evidence="1" id="KW-0812">Transmembrane</keyword>
<feature type="transmembrane region" description="Helical" evidence="1">
    <location>
        <begin position="41"/>
        <end position="61"/>
    </location>
</feature>
<feature type="transmembrane region" description="Helical" evidence="1">
    <location>
        <begin position="12"/>
        <end position="34"/>
    </location>
</feature>
<dbReference type="PANTHER" id="PTHR32251:SF15">
    <property type="entry name" value="3-OXO-5-ALPHA-STEROID 4-DEHYDROGENASE (DUF1295)"/>
    <property type="match status" value="1"/>
</dbReference>
<dbReference type="OrthoDB" id="67965at2759"/>
<organism evidence="2 3">
    <name type="scientific">Morchella conica CCBAS932</name>
    <dbReference type="NCBI Taxonomy" id="1392247"/>
    <lineage>
        <taxon>Eukaryota</taxon>
        <taxon>Fungi</taxon>
        <taxon>Dikarya</taxon>
        <taxon>Ascomycota</taxon>
        <taxon>Pezizomycotina</taxon>
        <taxon>Pezizomycetes</taxon>
        <taxon>Pezizales</taxon>
        <taxon>Morchellaceae</taxon>
        <taxon>Morchella</taxon>
    </lineage>
</organism>
<reference evidence="2 3" key="1">
    <citation type="journal article" date="2018" name="Nat. Ecol. Evol.">
        <title>Pezizomycetes genomes reveal the molecular basis of ectomycorrhizal truffle lifestyle.</title>
        <authorList>
            <person name="Murat C."/>
            <person name="Payen T."/>
            <person name="Noel B."/>
            <person name="Kuo A."/>
            <person name="Morin E."/>
            <person name="Chen J."/>
            <person name="Kohler A."/>
            <person name="Krizsan K."/>
            <person name="Balestrini R."/>
            <person name="Da Silva C."/>
            <person name="Montanini B."/>
            <person name="Hainaut M."/>
            <person name="Levati E."/>
            <person name="Barry K.W."/>
            <person name="Belfiori B."/>
            <person name="Cichocki N."/>
            <person name="Clum A."/>
            <person name="Dockter R.B."/>
            <person name="Fauchery L."/>
            <person name="Guy J."/>
            <person name="Iotti M."/>
            <person name="Le Tacon F."/>
            <person name="Lindquist E.A."/>
            <person name="Lipzen A."/>
            <person name="Malagnac F."/>
            <person name="Mello A."/>
            <person name="Molinier V."/>
            <person name="Miyauchi S."/>
            <person name="Poulain J."/>
            <person name="Riccioni C."/>
            <person name="Rubini A."/>
            <person name="Sitrit Y."/>
            <person name="Splivallo R."/>
            <person name="Traeger S."/>
            <person name="Wang M."/>
            <person name="Zifcakova L."/>
            <person name="Wipf D."/>
            <person name="Zambonelli A."/>
            <person name="Paolocci F."/>
            <person name="Nowrousian M."/>
            <person name="Ottonello S."/>
            <person name="Baldrian P."/>
            <person name="Spatafora J.W."/>
            <person name="Henrissat B."/>
            <person name="Nagy L.G."/>
            <person name="Aury J.M."/>
            <person name="Wincker P."/>
            <person name="Grigoriev I.V."/>
            <person name="Bonfante P."/>
            <person name="Martin F.M."/>
        </authorList>
    </citation>
    <scope>NUCLEOTIDE SEQUENCE [LARGE SCALE GENOMIC DNA]</scope>
    <source>
        <strain evidence="2 3">CCBAS932</strain>
    </source>
</reference>
<protein>
    <submittedName>
        <fullName evidence="2">DUF1295-domain-containing protein</fullName>
    </submittedName>
</protein>
<proteinExistence type="predicted"/>
<evidence type="ECO:0000256" key="1">
    <source>
        <dbReference type="SAM" id="Phobius"/>
    </source>
</evidence>
<evidence type="ECO:0000313" key="2">
    <source>
        <dbReference type="EMBL" id="RPB14421.1"/>
    </source>
</evidence>
<dbReference type="Pfam" id="PF06966">
    <property type="entry name" value="DUF1295"/>
    <property type="match status" value="1"/>
</dbReference>
<dbReference type="PANTHER" id="PTHR32251">
    <property type="entry name" value="3-OXO-5-ALPHA-STEROID 4-DEHYDROGENASE"/>
    <property type="match status" value="1"/>
</dbReference>
<dbReference type="GO" id="GO:0016020">
    <property type="term" value="C:membrane"/>
    <property type="evidence" value="ECO:0007669"/>
    <property type="project" value="TreeGrafter"/>
</dbReference>
<dbReference type="InParanoid" id="A0A3N4L1H0"/>
<accession>A0A3N4L1H0</accession>
<dbReference type="InterPro" id="IPR010721">
    <property type="entry name" value="UstE-like"/>
</dbReference>